<dbReference type="PANTHER" id="PTHR38790">
    <property type="entry name" value="2EXR DOMAIN-CONTAINING PROTEIN-RELATED"/>
    <property type="match status" value="1"/>
</dbReference>
<evidence type="ECO:0000313" key="3">
    <source>
        <dbReference type="Proteomes" id="UP000244855"/>
    </source>
</evidence>
<sequence length="262" mass="30069">MSEQPEEGFLDIMRRNQRESPLLRLPPELRQSIYEYTFASDNWIVTHRYKSNKTRNTRFKLEYKDGSSYKTSENGLALLLSCKQIYNEARDILFMQSTFSFNSLKCLASWSGHPVAARIKFAEVRLTLKSFLSDHEDNPWNLVGWEAKYQKTRVCSAVRFPSLKHLNIITSVTVGVCPEHTTQGLPAFDLNLTEGFIERSLGGGDNAIVFTHRYNLKACDCDLFWGGGEAPTCEWDRQTSSLKLVLEKLKLERDKVFSTAIH</sequence>
<proteinExistence type="predicted"/>
<name>A0A2V1D2P6_9PLEO</name>
<keyword evidence="3" id="KW-1185">Reference proteome</keyword>
<dbReference type="InterPro" id="IPR056632">
    <property type="entry name" value="DUF7730"/>
</dbReference>
<accession>A0A2V1D2P6</accession>
<organism evidence="2 3">
    <name type="scientific">Periconia macrospinosa</name>
    <dbReference type="NCBI Taxonomy" id="97972"/>
    <lineage>
        <taxon>Eukaryota</taxon>
        <taxon>Fungi</taxon>
        <taxon>Dikarya</taxon>
        <taxon>Ascomycota</taxon>
        <taxon>Pezizomycotina</taxon>
        <taxon>Dothideomycetes</taxon>
        <taxon>Pleosporomycetidae</taxon>
        <taxon>Pleosporales</taxon>
        <taxon>Massarineae</taxon>
        <taxon>Periconiaceae</taxon>
        <taxon>Periconia</taxon>
    </lineage>
</organism>
<dbReference type="OrthoDB" id="5314997at2759"/>
<dbReference type="EMBL" id="KZ805696">
    <property type="protein sequence ID" value="PVH92300.1"/>
    <property type="molecule type" value="Genomic_DNA"/>
</dbReference>
<protein>
    <recommendedName>
        <fullName evidence="1">DUF7730 domain-containing protein</fullName>
    </recommendedName>
</protein>
<dbReference type="AlphaFoldDB" id="A0A2V1D2P6"/>
<dbReference type="Pfam" id="PF24864">
    <property type="entry name" value="DUF7730"/>
    <property type="match status" value="1"/>
</dbReference>
<gene>
    <name evidence="2" type="ORF">DM02DRAFT_677585</name>
</gene>
<evidence type="ECO:0000313" key="2">
    <source>
        <dbReference type="EMBL" id="PVH92300.1"/>
    </source>
</evidence>
<dbReference type="PANTHER" id="PTHR38790:SF4">
    <property type="entry name" value="2EXR DOMAIN-CONTAINING PROTEIN"/>
    <property type="match status" value="1"/>
</dbReference>
<evidence type="ECO:0000259" key="1">
    <source>
        <dbReference type="Pfam" id="PF24864"/>
    </source>
</evidence>
<feature type="domain" description="DUF7730" evidence="1">
    <location>
        <begin position="16"/>
        <end position="127"/>
    </location>
</feature>
<reference evidence="2 3" key="1">
    <citation type="journal article" date="2018" name="Sci. Rep.">
        <title>Comparative genomics provides insights into the lifestyle and reveals functional heterogeneity of dark septate endophytic fungi.</title>
        <authorList>
            <person name="Knapp D.G."/>
            <person name="Nemeth J.B."/>
            <person name="Barry K."/>
            <person name="Hainaut M."/>
            <person name="Henrissat B."/>
            <person name="Johnson J."/>
            <person name="Kuo A."/>
            <person name="Lim J.H.P."/>
            <person name="Lipzen A."/>
            <person name="Nolan M."/>
            <person name="Ohm R.A."/>
            <person name="Tamas L."/>
            <person name="Grigoriev I.V."/>
            <person name="Spatafora J.W."/>
            <person name="Nagy L.G."/>
            <person name="Kovacs G.M."/>
        </authorList>
    </citation>
    <scope>NUCLEOTIDE SEQUENCE [LARGE SCALE GENOMIC DNA]</scope>
    <source>
        <strain evidence="2 3">DSE2036</strain>
    </source>
</reference>
<dbReference type="Proteomes" id="UP000244855">
    <property type="component" value="Unassembled WGS sequence"/>
</dbReference>